<accession>A0A3A8BA46</accession>
<dbReference type="Proteomes" id="UP000281128">
    <property type="component" value="Unassembled WGS sequence"/>
</dbReference>
<evidence type="ECO:0000313" key="5">
    <source>
        <dbReference type="EMBL" id="RKF15313.1"/>
    </source>
</evidence>
<dbReference type="PROSITE" id="PS01124">
    <property type="entry name" value="HTH_ARAC_FAMILY_2"/>
    <property type="match status" value="1"/>
</dbReference>
<dbReference type="InterPro" id="IPR009057">
    <property type="entry name" value="Homeodomain-like_sf"/>
</dbReference>
<gene>
    <name evidence="5" type="ORF">D6850_10835</name>
</gene>
<dbReference type="Pfam" id="PF12833">
    <property type="entry name" value="HTH_18"/>
    <property type="match status" value="1"/>
</dbReference>
<dbReference type="Gene3D" id="1.10.10.60">
    <property type="entry name" value="Homeodomain-like"/>
    <property type="match status" value="1"/>
</dbReference>
<dbReference type="PANTHER" id="PTHR46796">
    <property type="entry name" value="HTH-TYPE TRANSCRIPTIONAL ACTIVATOR RHAS-RELATED"/>
    <property type="match status" value="1"/>
</dbReference>
<dbReference type="SMART" id="SM00342">
    <property type="entry name" value="HTH_ARAC"/>
    <property type="match status" value="1"/>
</dbReference>
<dbReference type="InterPro" id="IPR018062">
    <property type="entry name" value="HTH_AraC-typ_CS"/>
</dbReference>
<dbReference type="PROSITE" id="PS00041">
    <property type="entry name" value="HTH_ARAC_FAMILY_1"/>
    <property type="match status" value="1"/>
</dbReference>
<evidence type="ECO:0000256" key="2">
    <source>
        <dbReference type="ARBA" id="ARBA00023125"/>
    </source>
</evidence>
<comment type="caution">
    <text evidence="5">The sequence shown here is derived from an EMBL/GenBank/DDBJ whole genome shotgun (WGS) entry which is preliminary data.</text>
</comment>
<proteinExistence type="predicted"/>
<feature type="domain" description="HTH araC/xylS-type" evidence="4">
    <location>
        <begin position="208"/>
        <end position="305"/>
    </location>
</feature>
<dbReference type="GO" id="GO:0043565">
    <property type="term" value="F:sequence-specific DNA binding"/>
    <property type="evidence" value="ECO:0007669"/>
    <property type="project" value="InterPro"/>
</dbReference>
<reference evidence="5 6" key="1">
    <citation type="submission" date="2018-09" db="EMBL/GenBank/DDBJ databases">
        <title>Roseovarius spongiae sp. nov., isolated from a marine sponge.</title>
        <authorList>
            <person name="Zhuang L."/>
            <person name="Luo L."/>
        </authorList>
    </citation>
    <scope>NUCLEOTIDE SEQUENCE [LARGE SCALE GENOMIC DNA]</scope>
    <source>
        <strain evidence="5 6">HN-E21</strain>
    </source>
</reference>
<dbReference type="EMBL" id="RAPE01000002">
    <property type="protein sequence ID" value="RKF15313.1"/>
    <property type="molecule type" value="Genomic_DNA"/>
</dbReference>
<name>A0A3A8BA46_9RHOB</name>
<dbReference type="GO" id="GO:0003700">
    <property type="term" value="F:DNA-binding transcription factor activity"/>
    <property type="evidence" value="ECO:0007669"/>
    <property type="project" value="InterPro"/>
</dbReference>
<keyword evidence="2" id="KW-0238">DNA-binding</keyword>
<dbReference type="SUPFAM" id="SSF46689">
    <property type="entry name" value="Homeodomain-like"/>
    <property type="match status" value="1"/>
</dbReference>
<evidence type="ECO:0000256" key="1">
    <source>
        <dbReference type="ARBA" id="ARBA00023015"/>
    </source>
</evidence>
<keyword evidence="3" id="KW-0804">Transcription</keyword>
<evidence type="ECO:0000259" key="4">
    <source>
        <dbReference type="PROSITE" id="PS01124"/>
    </source>
</evidence>
<evidence type="ECO:0000256" key="3">
    <source>
        <dbReference type="ARBA" id="ARBA00023163"/>
    </source>
</evidence>
<keyword evidence="1" id="KW-0805">Transcription regulation</keyword>
<evidence type="ECO:0000313" key="6">
    <source>
        <dbReference type="Proteomes" id="UP000281128"/>
    </source>
</evidence>
<dbReference type="AlphaFoldDB" id="A0A3A8BA46"/>
<dbReference type="RefSeq" id="WP_121166653.1">
    <property type="nucleotide sequence ID" value="NZ_RAPE01000002.1"/>
</dbReference>
<keyword evidence="6" id="KW-1185">Reference proteome</keyword>
<dbReference type="PANTHER" id="PTHR46796:SF12">
    <property type="entry name" value="HTH-TYPE DNA-BINDING TRANSCRIPTIONAL ACTIVATOR EUTR"/>
    <property type="match status" value="1"/>
</dbReference>
<protein>
    <submittedName>
        <fullName evidence="5">Helix-turn-helix domain-containing protein</fullName>
    </submittedName>
</protein>
<organism evidence="5 6">
    <name type="scientific">Roseovarius spongiae</name>
    <dbReference type="NCBI Taxonomy" id="2320272"/>
    <lineage>
        <taxon>Bacteria</taxon>
        <taxon>Pseudomonadati</taxon>
        <taxon>Pseudomonadota</taxon>
        <taxon>Alphaproteobacteria</taxon>
        <taxon>Rhodobacterales</taxon>
        <taxon>Roseobacteraceae</taxon>
        <taxon>Roseovarius</taxon>
    </lineage>
</organism>
<dbReference type="InterPro" id="IPR050204">
    <property type="entry name" value="AraC_XylS_family_regulators"/>
</dbReference>
<dbReference type="InterPro" id="IPR018060">
    <property type="entry name" value="HTH_AraC"/>
</dbReference>
<sequence length="315" mass="35064">MASSALPTNLSDNVHHQAGFLPEWDQQYMQMSRGEFSGSVTKLRSGAICLFDEQMNRQVFQVGGLPEGKVGFGLPVRIAGNSYLCGQATELGRLLVFSGSSGFEFLSPRDFRFFGVEIDVTRTDDLMLRRLVETLKATFAACGRSIELNAGAEYLLRQSLFSVFDFGRKAEIENGDRFNRQIVGAVLDCLPDAGDREISVEKHWDTVSRMRDLVHGNPLCPRTVAEVTAELGVSRRTLQNACRDILDASPVQFLRALRLSEVRRAIADAPSVTDVATQYGFWHLGYFSRDYKAMFGESPSCTLRRYQQRAGAAHA</sequence>
<dbReference type="OrthoDB" id="9802263at2"/>